<evidence type="ECO:0000313" key="1">
    <source>
        <dbReference type="EMBL" id="KAF2478779.1"/>
    </source>
</evidence>
<organism evidence="1 2">
    <name type="scientific">Neohortaea acidophila</name>
    <dbReference type="NCBI Taxonomy" id="245834"/>
    <lineage>
        <taxon>Eukaryota</taxon>
        <taxon>Fungi</taxon>
        <taxon>Dikarya</taxon>
        <taxon>Ascomycota</taxon>
        <taxon>Pezizomycotina</taxon>
        <taxon>Dothideomycetes</taxon>
        <taxon>Dothideomycetidae</taxon>
        <taxon>Mycosphaerellales</taxon>
        <taxon>Teratosphaeriaceae</taxon>
        <taxon>Neohortaea</taxon>
    </lineage>
</organism>
<dbReference type="Proteomes" id="UP000799767">
    <property type="component" value="Unassembled WGS sequence"/>
</dbReference>
<dbReference type="EMBL" id="MU001643">
    <property type="protein sequence ID" value="KAF2478779.1"/>
    <property type="molecule type" value="Genomic_DNA"/>
</dbReference>
<dbReference type="AlphaFoldDB" id="A0A6A6PFM3"/>
<dbReference type="RefSeq" id="XP_033585349.1">
    <property type="nucleotide sequence ID" value="XM_033734921.1"/>
</dbReference>
<dbReference type="OrthoDB" id="3923202at2759"/>
<sequence>MYAHTLKHAQAEPAAAQVCPVVGTTTTVLPPDHPQFNPSDPEARCPVTNAKVEHHKSSIHAHPASSSIPADHAKAMDATLCPVAGKPAADSVENATCPVVGSVSAVLPPAHPSLTEEEAGKVCPVTNATLEHHAGKVAKHPSVAKDAAAQACPVAGAQFN</sequence>
<gene>
    <name evidence="1" type="ORF">BDY17DRAFT_305825</name>
</gene>
<evidence type="ECO:0000313" key="2">
    <source>
        <dbReference type="Proteomes" id="UP000799767"/>
    </source>
</evidence>
<reference evidence="1" key="1">
    <citation type="journal article" date="2020" name="Stud. Mycol.">
        <title>101 Dothideomycetes genomes: a test case for predicting lifestyles and emergence of pathogens.</title>
        <authorList>
            <person name="Haridas S."/>
            <person name="Albert R."/>
            <person name="Binder M."/>
            <person name="Bloem J."/>
            <person name="Labutti K."/>
            <person name="Salamov A."/>
            <person name="Andreopoulos B."/>
            <person name="Baker S."/>
            <person name="Barry K."/>
            <person name="Bills G."/>
            <person name="Bluhm B."/>
            <person name="Cannon C."/>
            <person name="Castanera R."/>
            <person name="Culley D."/>
            <person name="Daum C."/>
            <person name="Ezra D."/>
            <person name="Gonzalez J."/>
            <person name="Henrissat B."/>
            <person name="Kuo A."/>
            <person name="Liang C."/>
            <person name="Lipzen A."/>
            <person name="Lutzoni F."/>
            <person name="Magnuson J."/>
            <person name="Mondo S."/>
            <person name="Nolan M."/>
            <person name="Ohm R."/>
            <person name="Pangilinan J."/>
            <person name="Park H.-J."/>
            <person name="Ramirez L."/>
            <person name="Alfaro M."/>
            <person name="Sun H."/>
            <person name="Tritt A."/>
            <person name="Yoshinaga Y."/>
            <person name="Zwiers L.-H."/>
            <person name="Turgeon B."/>
            <person name="Goodwin S."/>
            <person name="Spatafora J."/>
            <person name="Crous P."/>
            <person name="Grigoriev I."/>
        </authorList>
    </citation>
    <scope>NUCLEOTIDE SEQUENCE</scope>
    <source>
        <strain evidence="1">CBS 113389</strain>
    </source>
</reference>
<accession>A0A6A6PFM3</accession>
<proteinExistence type="predicted"/>
<protein>
    <submittedName>
        <fullName evidence="1">Uncharacterized protein</fullName>
    </submittedName>
</protein>
<keyword evidence="2" id="KW-1185">Reference proteome</keyword>
<dbReference type="GeneID" id="54475923"/>
<name>A0A6A6PFM3_9PEZI</name>